<gene>
    <name evidence="1" type="ORF">CXB51_025565</name>
</gene>
<evidence type="ECO:0000313" key="1">
    <source>
        <dbReference type="EMBL" id="KAG8480822.1"/>
    </source>
</evidence>
<dbReference type="Proteomes" id="UP000701853">
    <property type="component" value="Chromosome 10"/>
</dbReference>
<dbReference type="AlphaFoldDB" id="A0A8J5YGS0"/>
<proteinExistence type="predicted"/>
<evidence type="ECO:0000313" key="2">
    <source>
        <dbReference type="Proteomes" id="UP000701853"/>
    </source>
</evidence>
<dbReference type="EMBL" id="JAHUZN010000010">
    <property type="protein sequence ID" value="KAG8480822.1"/>
    <property type="molecule type" value="Genomic_DNA"/>
</dbReference>
<dbReference type="OrthoDB" id="1937287at2759"/>
<keyword evidence="2" id="KW-1185">Reference proteome</keyword>
<reference evidence="1 2" key="1">
    <citation type="journal article" date="2021" name="bioRxiv">
        <title>The Gossypium anomalum genome as a resource for cotton improvement and evolutionary analysis of hybrid incompatibility.</title>
        <authorList>
            <person name="Grover C.E."/>
            <person name="Yuan D."/>
            <person name="Arick M.A."/>
            <person name="Miller E.R."/>
            <person name="Hu G."/>
            <person name="Peterson D.G."/>
            <person name="Wendel J.F."/>
            <person name="Udall J.A."/>
        </authorList>
    </citation>
    <scope>NUCLEOTIDE SEQUENCE [LARGE SCALE GENOMIC DNA]</scope>
    <source>
        <strain evidence="1">JFW-Udall</strain>
        <tissue evidence="1">Leaf</tissue>
    </source>
</reference>
<protein>
    <submittedName>
        <fullName evidence="1">Uncharacterized protein</fullName>
    </submittedName>
</protein>
<name>A0A8J5YGS0_9ROSI</name>
<sequence length="86" mass="9963">MSEPIMSNPSTTKDKQNRDNVDFVKFLNLFISLNVDLPLLEIINKIPKYAKYLKKIMKQHRKMEKDKQIDIDASCSALIATKIPLK</sequence>
<accession>A0A8J5YGS0</accession>
<comment type="caution">
    <text evidence="1">The sequence shown here is derived from an EMBL/GenBank/DDBJ whole genome shotgun (WGS) entry which is preliminary data.</text>
</comment>
<organism evidence="1 2">
    <name type="scientific">Gossypium anomalum</name>
    <dbReference type="NCBI Taxonomy" id="47600"/>
    <lineage>
        <taxon>Eukaryota</taxon>
        <taxon>Viridiplantae</taxon>
        <taxon>Streptophyta</taxon>
        <taxon>Embryophyta</taxon>
        <taxon>Tracheophyta</taxon>
        <taxon>Spermatophyta</taxon>
        <taxon>Magnoliopsida</taxon>
        <taxon>eudicotyledons</taxon>
        <taxon>Gunneridae</taxon>
        <taxon>Pentapetalae</taxon>
        <taxon>rosids</taxon>
        <taxon>malvids</taxon>
        <taxon>Malvales</taxon>
        <taxon>Malvaceae</taxon>
        <taxon>Malvoideae</taxon>
        <taxon>Gossypium</taxon>
    </lineage>
</organism>